<dbReference type="SUPFAM" id="SSF56436">
    <property type="entry name" value="C-type lectin-like"/>
    <property type="match status" value="1"/>
</dbReference>
<dbReference type="InterPro" id="IPR036790">
    <property type="entry name" value="Frizzled_dom_sf"/>
</dbReference>
<accession>A0A2G8KY01</accession>
<comment type="caution">
    <text evidence="6">The sequence shown here is derived from an EMBL/GenBank/DDBJ whole genome shotgun (WGS) entry which is preliminary data.</text>
</comment>
<dbReference type="InterPro" id="IPR016187">
    <property type="entry name" value="CTDL_fold"/>
</dbReference>
<protein>
    <recommendedName>
        <fullName evidence="5">FZ domain-containing protein</fullName>
    </recommendedName>
</protein>
<dbReference type="Proteomes" id="UP000230750">
    <property type="component" value="Unassembled WGS sequence"/>
</dbReference>
<evidence type="ECO:0000259" key="5">
    <source>
        <dbReference type="PROSITE" id="PS50038"/>
    </source>
</evidence>
<dbReference type="GO" id="GO:0017147">
    <property type="term" value="F:Wnt-protein binding"/>
    <property type="evidence" value="ECO:0007669"/>
    <property type="project" value="TreeGrafter"/>
</dbReference>
<evidence type="ECO:0000313" key="6">
    <source>
        <dbReference type="EMBL" id="PIK52894.1"/>
    </source>
</evidence>
<dbReference type="STRING" id="307972.A0A2G8KY01"/>
<dbReference type="GO" id="GO:0042813">
    <property type="term" value="F:Wnt receptor activity"/>
    <property type="evidence" value="ECO:0007669"/>
    <property type="project" value="TreeGrafter"/>
</dbReference>
<evidence type="ECO:0000313" key="7">
    <source>
        <dbReference type="Proteomes" id="UP000230750"/>
    </source>
</evidence>
<organism evidence="6 7">
    <name type="scientific">Stichopus japonicus</name>
    <name type="common">Sea cucumber</name>
    <dbReference type="NCBI Taxonomy" id="307972"/>
    <lineage>
        <taxon>Eukaryota</taxon>
        <taxon>Metazoa</taxon>
        <taxon>Echinodermata</taxon>
        <taxon>Eleutherozoa</taxon>
        <taxon>Echinozoa</taxon>
        <taxon>Holothuroidea</taxon>
        <taxon>Aspidochirotacea</taxon>
        <taxon>Aspidochirotida</taxon>
        <taxon>Stichopodidae</taxon>
        <taxon>Apostichopus</taxon>
    </lineage>
</organism>
<dbReference type="GO" id="GO:0060070">
    <property type="term" value="P:canonical Wnt signaling pathway"/>
    <property type="evidence" value="ECO:0007669"/>
    <property type="project" value="TreeGrafter"/>
</dbReference>
<feature type="disulfide bond" evidence="3">
    <location>
        <begin position="300"/>
        <end position="361"/>
    </location>
</feature>
<proteinExistence type="predicted"/>
<sequence length="396" mass="43628">MYTSARARYVIYCVAPRRVHIDIVTCRLALFVCSETKPNRREHTCEEIRRRSTCADMGYDHTMFPNALGHESADSAEEALNVILSGLASVTGTGDQCYTLIRTFLCNSHVPMCVASSSTMLPPCREMCELLFSECGHIMQTIPQLSSLNCEMAPYSNSDITMPNCAPVSPVVEANVCCPRPFKNVGGACIKILKKARPQKSSVKSCEADGATFAKLSPREHLIPFLQSELFDTVDNMWLGISVEDGARLVWTFDGSTPRVVEVTPPDEGVSNGTSVTSDGEEREEDRDTPFVPLPESGECEAQTMVLCRDLGYTMTRFPNALGMPNQEDAFNELKRWAPLIGIGCSPHMKELLCSLYAPPCMSASSPAQLPCKRFVNLQRKDVSHSCKNLDTVGQM</sequence>
<evidence type="ECO:0000256" key="1">
    <source>
        <dbReference type="ARBA" id="ARBA00022473"/>
    </source>
</evidence>
<dbReference type="Gene3D" id="1.10.2000.10">
    <property type="entry name" value="Frizzled cysteine-rich domain"/>
    <property type="match status" value="2"/>
</dbReference>
<dbReference type="PANTHER" id="PTHR11309">
    <property type="entry name" value="FRIZZLED"/>
    <property type="match status" value="1"/>
</dbReference>
<dbReference type="InterPro" id="IPR020067">
    <property type="entry name" value="Frizzled_dom"/>
</dbReference>
<evidence type="ECO:0000256" key="4">
    <source>
        <dbReference type="SAM" id="MobiDB-lite"/>
    </source>
</evidence>
<dbReference type="SMART" id="SM00063">
    <property type="entry name" value="FRI"/>
    <property type="match status" value="2"/>
</dbReference>
<dbReference type="GO" id="GO:0035567">
    <property type="term" value="P:non-canonical Wnt signaling pathway"/>
    <property type="evidence" value="ECO:0007669"/>
    <property type="project" value="TreeGrafter"/>
</dbReference>
<feature type="disulfide bond" evidence="3">
    <location>
        <begin position="124"/>
        <end position="165"/>
    </location>
</feature>
<dbReference type="Pfam" id="PF01392">
    <property type="entry name" value="Fz"/>
    <property type="match status" value="2"/>
</dbReference>
<evidence type="ECO:0000256" key="3">
    <source>
        <dbReference type="PROSITE-ProRule" id="PRU00090"/>
    </source>
</evidence>
<dbReference type="EMBL" id="MRZV01000311">
    <property type="protein sequence ID" value="PIK52894.1"/>
    <property type="molecule type" value="Genomic_DNA"/>
</dbReference>
<comment type="caution">
    <text evidence="3">Lacks conserved residue(s) required for the propagation of feature annotation.</text>
</comment>
<dbReference type="InterPro" id="IPR016186">
    <property type="entry name" value="C-type_lectin-like/link_sf"/>
</dbReference>
<reference evidence="6 7" key="1">
    <citation type="journal article" date="2017" name="PLoS Biol.">
        <title>The sea cucumber genome provides insights into morphological evolution and visceral regeneration.</title>
        <authorList>
            <person name="Zhang X."/>
            <person name="Sun L."/>
            <person name="Yuan J."/>
            <person name="Sun Y."/>
            <person name="Gao Y."/>
            <person name="Zhang L."/>
            <person name="Li S."/>
            <person name="Dai H."/>
            <person name="Hamel J.F."/>
            <person name="Liu C."/>
            <person name="Yu Y."/>
            <person name="Liu S."/>
            <person name="Lin W."/>
            <person name="Guo K."/>
            <person name="Jin S."/>
            <person name="Xu P."/>
            <person name="Storey K.B."/>
            <person name="Huan P."/>
            <person name="Zhang T."/>
            <person name="Zhou Y."/>
            <person name="Zhang J."/>
            <person name="Lin C."/>
            <person name="Li X."/>
            <person name="Xing L."/>
            <person name="Huo D."/>
            <person name="Sun M."/>
            <person name="Wang L."/>
            <person name="Mercier A."/>
            <person name="Li F."/>
            <person name="Yang H."/>
            <person name="Xiang J."/>
        </authorList>
    </citation>
    <scope>NUCLEOTIDE SEQUENCE [LARGE SCALE GENOMIC DNA]</scope>
    <source>
        <strain evidence="6">Shaxun</strain>
        <tissue evidence="6">Muscle</tissue>
    </source>
</reference>
<evidence type="ECO:0000256" key="2">
    <source>
        <dbReference type="ARBA" id="ARBA00023157"/>
    </source>
</evidence>
<name>A0A2G8KY01_STIJA</name>
<dbReference type="AlphaFoldDB" id="A0A2G8KY01"/>
<feature type="disulfide bond" evidence="3">
    <location>
        <begin position="97"/>
        <end position="135"/>
    </location>
</feature>
<keyword evidence="1" id="KW-0217">Developmental protein</keyword>
<dbReference type="InterPro" id="IPR015526">
    <property type="entry name" value="Frizzled/SFRP"/>
</dbReference>
<dbReference type="Gene3D" id="3.10.100.10">
    <property type="entry name" value="Mannose-Binding Protein A, subunit A"/>
    <property type="match status" value="1"/>
</dbReference>
<feature type="region of interest" description="Disordered" evidence="4">
    <location>
        <begin position="264"/>
        <end position="295"/>
    </location>
</feature>
<keyword evidence="7" id="KW-1185">Reference proteome</keyword>
<feature type="domain" description="FZ" evidence="5">
    <location>
        <begin position="40"/>
        <end position="168"/>
    </location>
</feature>
<feature type="domain" description="FZ" evidence="5">
    <location>
        <begin position="295"/>
        <end position="390"/>
    </location>
</feature>
<dbReference type="OrthoDB" id="10053709at2759"/>
<feature type="disulfide bond" evidence="3">
    <location>
        <begin position="308"/>
        <end position="354"/>
    </location>
</feature>
<dbReference type="GO" id="GO:0005886">
    <property type="term" value="C:plasma membrane"/>
    <property type="evidence" value="ECO:0007669"/>
    <property type="project" value="TreeGrafter"/>
</dbReference>
<keyword evidence="2 3" id="KW-1015">Disulfide bond</keyword>
<gene>
    <name evidence="6" type="ORF">BSL78_10244</name>
</gene>
<dbReference type="SUPFAM" id="SSF63501">
    <property type="entry name" value="Frizzled cysteine-rich domain"/>
    <property type="match status" value="2"/>
</dbReference>
<dbReference type="CDD" id="cd07066">
    <property type="entry name" value="CRD_FZ"/>
    <property type="match status" value="2"/>
</dbReference>
<dbReference type="PROSITE" id="PS50038">
    <property type="entry name" value="FZ"/>
    <property type="match status" value="2"/>
</dbReference>